<protein>
    <submittedName>
        <fullName evidence="1">Tethering complex subunit</fullName>
    </submittedName>
</protein>
<keyword evidence="2" id="KW-1185">Reference proteome</keyword>
<reference evidence="1" key="1">
    <citation type="submission" date="2024-02" db="EMBL/GenBank/DDBJ databases">
        <title>Metagenome Assembled Genome of Zalaria obscura JY119.</title>
        <authorList>
            <person name="Vighnesh L."/>
            <person name="Jagadeeshwari U."/>
            <person name="Venkata Ramana C."/>
            <person name="Sasikala C."/>
        </authorList>
    </citation>
    <scope>NUCLEOTIDE SEQUENCE</scope>
    <source>
        <strain evidence="1">JY119</strain>
    </source>
</reference>
<evidence type="ECO:0000313" key="2">
    <source>
        <dbReference type="Proteomes" id="UP001320706"/>
    </source>
</evidence>
<name>A0ACC3SGS7_9PEZI</name>
<comment type="caution">
    <text evidence="1">The sequence shown here is derived from an EMBL/GenBank/DDBJ whole genome shotgun (WGS) entry which is preliminary data.</text>
</comment>
<sequence>MALNSSSGYIAASNLQDGSDTSLPIFDVQRVQLRFDIASDFVAAQVANNVLILALSTGRILRFDLDNAEDIDDIDLPKRPAEIGVIRQLFLDPSASHLIISTSLGENYYLHTQSRQPKALARLKGVHIESIAWNPSQPTASTREILIGATDGNVYETYIEPSAEFYRREEKYLKSVYNTHDGPVTGLWADVIPGRPDQLRVMVATPNKLLHFVGRTGRQDSSGSIYTKLFESESPTVHEEARTTGPTPSCLVTSPSPTETLPSDTAETERTYAWLCAQGVYHGKLTCHADLGSLGDRVFAESKLLPKSKIPPSQTAGGRDRQAQGATASIALSQFHILHFIEGRVVAINRLDGSVVYDQVILEPGQNSLGLHADLTKNTYWLFTNQEIYEIVVTDESRDVWKIMLQNQQFDAASRFAKTAAQKDAVATASGDHLVSKGNFLEAATVYGRSTKPFEEVALAFIDKGEQDALRKYLLVKLANLKRSATMQRIMVATWLIELFMAKLNLLDDALSSQADVSEGTKISNTKDELPATRREYQDFVAKYKSDLDKKTTYEIISSHGREEELLHCANVVNDYSYVLSYWVQRERWQEAMNVLKKQTDPEVFYRYSSVLMSHVAVELVEVLMRQGSLDIKKLIPALLNYNKTVDVPLTQNQAVRYLLFCINQHHSTDSALHNTLISIYASHPTQDESSLLSYLQTQSAAHEQNYDADFALRLCITHQRVQSCVHIYCTMNRYASAVDMALKHDEVDLAAIVADRPDNDPALRKKLWLKVAKKVIGQNQGIKAAMDFLKRCELLRIEDLIPFFPDFVVIDDFKEEICAALEEYSRQIDTLKREMDESANTAQHIKEDIKALDQRYAIVEPGERCWSCRLPLLMRQFFVFPCQHSFHADCLGKMVMRMTGMGKGKRIRELQAEVSRGVVSGKKRERMVRELDALVAGACEMAVKQIDEPFVTAADNKDEWAL</sequence>
<evidence type="ECO:0000313" key="1">
    <source>
        <dbReference type="EMBL" id="KAK8213450.1"/>
    </source>
</evidence>
<gene>
    <name evidence="1" type="primary">PEP3</name>
    <name evidence="1" type="ORF">M8818_002751</name>
</gene>
<proteinExistence type="predicted"/>
<dbReference type="Proteomes" id="UP001320706">
    <property type="component" value="Unassembled WGS sequence"/>
</dbReference>
<organism evidence="1 2">
    <name type="scientific">Zalaria obscura</name>
    <dbReference type="NCBI Taxonomy" id="2024903"/>
    <lineage>
        <taxon>Eukaryota</taxon>
        <taxon>Fungi</taxon>
        <taxon>Dikarya</taxon>
        <taxon>Ascomycota</taxon>
        <taxon>Pezizomycotina</taxon>
        <taxon>Dothideomycetes</taxon>
        <taxon>Dothideomycetidae</taxon>
        <taxon>Dothideales</taxon>
        <taxon>Zalariaceae</taxon>
        <taxon>Zalaria</taxon>
    </lineage>
</organism>
<dbReference type="EMBL" id="JAMKPW020000011">
    <property type="protein sequence ID" value="KAK8213450.1"/>
    <property type="molecule type" value="Genomic_DNA"/>
</dbReference>
<accession>A0ACC3SGS7</accession>